<proteinExistence type="predicted"/>
<dbReference type="AlphaFoldDB" id="A0A0A8ZEN4"/>
<sequence length="30" mass="3674">MFNKGSKQNSCYLKLLIRILRKELIFFKQI</sequence>
<reference evidence="1" key="2">
    <citation type="journal article" date="2015" name="Data Brief">
        <title>Shoot transcriptome of the giant reed, Arundo donax.</title>
        <authorList>
            <person name="Barrero R.A."/>
            <person name="Guerrero F.D."/>
            <person name="Moolhuijzen P."/>
            <person name="Goolsby J.A."/>
            <person name="Tidwell J."/>
            <person name="Bellgard S.E."/>
            <person name="Bellgard M.I."/>
        </authorList>
    </citation>
    <scope>NUCLEOTIDE SEQUENCE</scope>
    <source>
        <tissue evidence="1">Shoot tissue taken approximately 20 cm above the soil surface</tissue>
    </source>
</reference>
<reference evidence="1" key="1">
    <citation type="submission" date="2014-09" db="EMBL/GenBank/DDBJ databases">
        <authorList>
            <person name="Magalhaes I.L.F."/>
            <person name="Oliveira U."/>
            <person name="Santos F.R."/>
            <person name="Vidigal T.H.D.A."/>
            <person name="Brescovit A.D."/>
            <person name="Santos A.J."/>
        </authorList>
    </citation>
    <scope>NUCLEOTIDE SEQUENCE</scope>
    <source>
        <tissue evidence="1">Shoot tissue taken approximately 20 cm above the soil surface</tissue>
    </source>
</reference>
<protein>
    <submittedName>
        <fullName evidence="1">Uncharacterized protein</fullName>
    </submittedName>
</protein>
<dbReference type="EMBL" id="GBRH01264548">
    <property type="protein sequence ID" value="JAD33347.1"/>
    <property type="molecule type" value="Transcribed_RNA"/>
</dbReference>
<accession>A0A0A8ZEN4</accession>
<name>A0A0A8ZEN4_ARUDO</name>
<evidence type="ECO:0000313" key="1">
    <source>
        <dbReference type="EMBL" id="JAD33347.1"/>
    </source>
</evidence>
<organism evidence="1">
    <name type="scientific">Arundo donax</name>
    <name type="common">Giant reed</name>
    <name type="synonym">Donax arundinaceus</name>
    <dbReference type="NCBI Taxonomy" id="35708"/>
    <lineage>
        <taxon>Eukaryota</taxon>
        <taxon>Viridiplantae</taxon>
        <taxon>Streptophyta</taxon>
        <taxon>Embryophyta</taxon>
        <taxon>Tracheophyta</taxon>
        <taxon>Spermatophyta</taxon>
        <taxon>Magnoliopsida</taxon>
        <taxon>Liliopsida</taxon>
        <taxon>Poales</taxon>
        <taxon>Poaceae</taxon>
        <taxon>PACMAD clade</taxon>
        <taxon>Arundinoideae</taxon>
        <taxon>Arundineae</taxon>
        <taxon>Arundo</taxon>
    </lineage>
</organism>